<feature type="domain" description="Peptidase M56" evidence="3">
    <location>
        <begin position="93"/>
        <end position="286"/>
    </location>
</feature>
<accession>A0ABU8NU70</accession>
<evidence type="ECO:0000259" key="3">
    <source>
        <dbReference type="Pfam" id="PF05569"/>
    </source>
</evidence>
<feature type="region of interest" description="Disordered" evidence="1">
    <location>
        <begin position="357"/>
        <end position="376"/>
    </location>
</feature>
<feature type="transmembrane region" description="Helical" evidence="2">
    <location>
        <begin position="45"/>
        <end position="65"/>
    </location>
</feature>
<dbReference type="CDD" id="cd07341">
    <property type="entry name" value="M56_BlaR1_MecR1_like"/>
    <property type="match status" value="1"/>
</dbReference>
<keyword evidence="2" id="KW-0812">Transmembrane</keyword>
<dbReference type="PANTHER" id="PTHR34978:SF3">
    <property type="entry name" value="SLR0241 PROTEIN"/>
    <property type="match status" value="1"/>
</dbReference>
<dbReference type="PANTHER" id="PTHR34978">
    <property type="entry name" value="POSSIBLE SENSOR-TRANSDUCER PROTEIN BLAR"/>
    <property type="match status" value="1"/>
</dbReference>
<evidence type="ECO:0000256" key="1">
    <source>
        <dbReference type="SAM" id="MobiDB-lite"/>
    </source>
</evidence>
<feature type="transmembrane region" description="Helical" evidence="2">
    <location>
        <begin position="12"/>
        <end position="33"/>
    </location>
</feature>
<feature type="region of interest" description="Disordered" evidence="1">
    <location>
        <begin position="461"/>
        <end position="494"/>
    </location>
</feature>
<dbReference type="InterPro" id="IPR008756">
    <property type="entry name" value="Peptidase_M56"/>
</dbReference>
<feature type="transmembrane region" description="Helical" evidence="2">
    <location>
        <begin position="207"/>
        <end position="229"/>
    </location>
</feature>
<dbReference type="InterPro" id="IPR052173">
    <property type="entry name" value="Beta-lactam_resp_regulator"/>
</dbReference>
<gene>
    <name evidence="4" type="ORF">WAE58_25370</name>
</gene>
<dbReference type="EMBL" id="JBBEUB010000016">
    <property type="protein sequence ID" value="MEJ2905801.1"/>
    <property type="molecule type" value="Genomic_DNA"/>
</dbReference>
<keyword evidence="2" id="KW-0472">Membrane</keyword>
<dbReference type="Pfam" id="PF05569">
    <property type="entry name" value="Peptidase_M56"/>
    <property type="match status" value="1"/>
</dbReference>
<feature type="region of interest" description="Disordered" evidence="1">
    <location>
        <begin position="393"/>
        <end position="432"/>
    </location>
</feature>
<sequence>MKHQLIQAICDTLLQSLWLGLVLSVVTGLTIIFTRKSSARLRYRLLAGYLLMFTLATGLTLFFHLTGTEDIKDVYNQTIGSSENNILFSGYQYLNSKSEIIVLIWFLMICIKFTRLGVGFYNLYRLKREQLIPIGKYWEDKVSYLCEVLQIKNKITVAESGIAKIPMVLGHLKPLILLPVGLLTNLSVAEVEVILLHELSHIRRRDYLVNVLQNFLELIFFFNPAVLWISTLIKEERENCCDDMVIATKQNKTVYINALLSCQQYQANQRFAMMLSANRNSLVGRVRRMVSNDNHTLSGIEKSLLTVCLITAVVLTAAFSSVGSQSVSNTPDHLLTLVAKNTIKPQTDTLKLRKKLTTRPPKKRVKLKRSNSSKLPGANVVQSEMIKIKSDEAKARFEEDRKRSEVNKRRSDEAKIRSDETRARADEARARADEAKIRLDQSKIRIDAAKTRAEEVRIRAEEVAERSSKLRVKIESSGPKGSPGPTGPIGDSPR</sequence>
<name>A0ABU8NU70_9SPHI</name>
<organism evidence="4 5">
    <name type="scientific">Pedobacter panaciterrae</name>
    <dbReference type="NCBI Taxonomy" id="363849"/>
    <lineage>
        <taxon>Bacteria</taxon>
        <taxon>Pseudomonadati</taxon>
        <taxon>Bacteroidota</taxon>
        <taxon>Sphingobacteriia</taxon>
        <taxon>Sphingobacteriales</taxon>
        <taxon>Sphingobacteriaceae</taxon>
        <taxon>Pedobacter</taxon>
    </lineage>
</organism>
<keyword evidence="2" id="KW-1133">Transmembrane helix</keyword>
<dbReference type="Gene3D" id="3.30.2010.10">
    <property type="entry name" value="Metalloproteases ('zincins'), catalytic domain"/>
    <property type="match status" value="1"/>
</dbReference>
<proteinExistence type="predicted"/>
<feature type="transmembrane region" description="Helical" evidence="2">
    <location>
        <begin position="100"/>
        <end position="124"/>
    </location>
</feature>
<feature type="compositionally biased region" description="Basic and acidic residues" evidence="1">
    <location>
        <begin position="461"/>
        <end position="474"/>
    </location>
</feature>
<reference evidence="4 5" key="1">
    <citation type="submission" date="2024-03" db="EMBL/GenBank/DDBJ databases">
        <title>Sequence of Lycoming College Course Isolates.</title>
        <authorList>
            <person name="Plotts O."/>
            <person name="Newman J."/>
        </authorList>
    </citation>
    <scope>NUCLEOTIDE SEQUENCE [LARGE SCALE GENOMIC DNA]</scope>
    <source>
        <strain evidence="4 5">CJB-3</strain>
    </source>
</reference>
<feature type="compositionally biased region" description="Basic residues" evidence="1">
    <location>
        <begin position="357"/>
        <end position="371"/>
    </location>
</feature>
<evidence type="ECO:0000313" key="4">
    <source>
        <dbReference type="EMBL" id="MEJ2905801.1"/>
    </source>
</evidence>
<protein>
    <submittedName>
        <fullName evidence="4">M56 family metallopeptidase</fullName>
    </submittedName>
</protein>
<dbReference type="RefSeq" id="WP_337718201.1">
    <property type="nucleotide sequence ID" value="NZ_JBBEUB010000016.1"/>
</dbReference>
<evidence type="ECO:0000256" key="2">
    <source>
        <dbReference type="SAM" id="Phobius"/>
    </source>
</evidence>
<dbReference type="Proteomes" id="UP001378956">
    <property type="component" value="Unassembled WGS sequence"/>
</dbReference>
<comment type="caution">
    <text evidence="4">The sequence shown here is derived from an EMBL/GenBank/DDBJ whole genome shotgun (WGS) entry which is preliminary data.</text>
</comment>
<keyword evidence="5" id="KW-1185">Reference proteome</keyword>
<evidence type="ECO:0000313" key="5">
    <source>
        <dbReference type="Proteomes" id="UP001378956"/>
    </source>
</evidence>